<dbReference type="PANTHER" id="PTHR34409">
    <property type="entry name" value="SET DOMAIN-CONTAINING PROTEIN"/>
    <property type="match status" value="1"/>
</dbReference>
<dbReference type="AlphaFoldDB" id="A0A9W6WYJ1"/>
<dbReference type="Proteomes" id="UP001165083">
    <property type="component" value="Unassembled WGS sequence"/>
</dbReference>
<reference evidence="2" key="1">
    <citation type="submission" date="2023-04" db="EMBL/GenBank/DDBJ databases">
        <title>Phytophthora lilii NBRC 32176.</title>
        <authorList>
            <person name="Ichikawa N."/>
            <person name="Sato H."/>
            <person name="Tonouchi N."/>
        </authorList>
    </citation>
    <scope>NUCLEOTIDE SEQUENCE</scope>
    <source>
        <strain evidence="2">NBRC 32176</strain>
    </source>
</reference>
<evidence type="ECO:0000313" key="3">
    <source>
        <dbReference type="Proteomes" id="UP001165083"/>
    </source>
</evidence>
<keyword evidence="3" id="KW-1185">Reference proteome</keyword>
<dbReference type="InterPro" id="IPR049203">
    <property type="entry name" value="DUF6818"/>
</dbReference>
<gene>
    <name evidence="2" type="ORF">Plil01_000869000</name>
</gene>
<dbReference type="OrthoDB" id="99432at2759"/>
<accession>A0A9W6WYJ1</accession>
<protein>
    <submittedName>
        <fullName evidence="2">Unnamed protein product</fullName>
    </submittedName>
</protein>
<dbReference type="EMBL" id="BSXW01000422">
    <property type="protein sequence ID" value="GMF21921.1"/>
    <property type="molecule type" value="Genomic_DNA"/>
</dbReference>
<comment type="caution">
    <text evidence="2">The sequence shown here is derived from an EMBL/GenBank/DDBJ whole genome shotgun (WGS) entry which is preliminary data.</text>
</comment>
<organism evidence="2 3">
    <name type="scientific">Phytophthora lilii</name>
    <dbReference type="NCBI Taxonomy" id="2077276"/>
    <lineage>
        <taxon>Eukaryota</taxon>
        <taxon>Sar</taxon>
        <taxon>Stramenopiles</taxon>
        <taxon>Oomycota</taxon>
        <taxon>Peronosporomycetes</taxon>
        <taxon>Peronosporales</taxon>
        <taxon>Peronosporaceae</taxon>
        <taxon>Phytophthora</taxon>
    </lineage>
</organism>
<feature type="domain" description="DUF6818" evidence="1">
    <location>
        <begin position="79"/>
        <end position="153"/>
    </location>
</feature>
<evidence type="ECO:0000259" key="1">
    <source>
        <dbReference type="Pfam" id="PF20681"/>
    </source>
</evidence>
<proteinExistence type="predicted"/>
<dbReference type="Pfam" id="PF20681">
    <property type="entry name" value="DUF6818"/>
    <property type="match status" value="1"/>
</dbReference>
<sequence length="157" mass="17406">MVWNAENSYGIRSTGGLQKIHQIANTALSKSAPNRRGCSVVMLYSSLHDTIKFTTMARGRGWTTPETLYMLGLVEQLLPFGSNQWNAVQLEYNTNLPNGFSARDTDSIKRKFNALKNTRKPTGDPTCPADVAQAKRVFRLIEARCGVLVLDDSDTPV</sequence>
<evidence type="ECO:0000313" key="2">
    <source>
        <dbReference type="EMBL" id="GMF21921.1"/>
    </source>
</evidence>
<name>A0A9W6WYJ1_9STRA</name>
<dbReference type="PANTHER" id="PTHR34409:SF1">
    <property type="entry name" value="MYB-LIKE DOMAIN-CONTAINING PROTEIN"/>
    <property type="match status" value="1"/>
</dbReference>